<reference evidence="2" key="1">
    <citation type="journal article" date="2019" name="Int. J. Syst. Evol. Microbiol.">
        <title>The Global Catalogue of Microorganisms (GCM) 10K type strain sequencing project: providing services to taxonomists for standard genome sequencing and annotation.</title>
        <authorList>
            <consortium name="The Broad Institute Genomics Platform"/>
            <consortium name="The Broad Institute Genome Sequencing Center for Infectious Disease"/>
            <person name="Wu L."/>
            <person name="Ma J."/>
        </authorList>
    </citation>
    <scope>NUCLEOTIDE SEQUENCE [LARGE SCALE GENOMIC DNA]</scope>
    <source>
        <strain evidence="2">JCM 17738</strain>
    </source>
</reference>
<dbReference type="Proteomes" id="UP001500390">
    <property type="component" value="Unassembled WGS sequence"/>
</dbReference>
<protein>
    <submittedName>
        <fullName evidence="1">Uncharacterized protein</fullName>
    </submittedName>
</protein>
<gene>
    <name evidence="1" type="ORF">GCM10023153_09900</name>
</gene>
<name>A0ABP8JJB5_9MICO</name>
<proteinExistence type="predicted"/>
<organism evidence="1 2">
    <name type="scientific">Ornithinibacter aureus</name>
    <dbReference type="NCBI Taxonomy" id="622664"/>
    <lineage>
        <taxon>Bacteria</taxon>
        <taxon>Bacillati</taxon>
        <taxon>Actinomycetota</taxon>
        <taxon>Actinomycetes</taxon>
        <taxon>Micrococcales</taxon>
        <taxon>Intrasporangiaceae</taxon>
        <taxon>Ornithinibacter</taxon>
    </lineage>
</organism>
<keyword evidence="2" id="KW-1185">Reference proteome</keyword>
<comment type="caution">
    <text evidence="1">The sequence shown here is derived from an EMBL/GenBank/DDBJ whole genome shotgun (WGS) entry which is preliminary data.</text>
</comment>
<sequence length="124" mass="12509">MEDAGREYLAMVEPSNAANAKLRTVSGREGATLKEVTAACRQAADAVNQLVADLQAGRWPEEVKADAAALSVALRENAAGNELCADASDVSGIEKGFQKSAGSGVSEAAAALRAAVGLAPAPAQ</sequence>
<evidence type="ECO:0000313" key="2">
    <source>
        <dbReference type="Proteomes" id="UP001500390"/>
    </source>
</evidence>
<dbReference type="EMBL" id="BAABFX010000019">
    <property type="protein sequence ID" value="GAA4391650.1"/>
    <property type="molecule type" value="Genomic_DNA"/>
</dbReference>
<accession>A0ABP8JJB5</accession>
<evidence type="ECO:0000313" key="1">
    <source>
        <dbReference type="EMBL" id="GAA4391650.1"/>
    </source>
</evidence>